<organism evidence="2">
    <name type="scientific">Thermosulfidibacter takaii</name>
    <dbReference type="NCBI Taxonomy" id="412593"/>
    <lineage>
        <taxon>Bacteria</taxon>
        <taxon>Pseudomonadati</taxon>
        <taxon>Thermosulfidibacterota</taxon>
        <taxon>Thermosulfidibacteria</taxon>
        <taxon>Thermosulfidibacterales</taxon>
        <taxon>Thermosulfidibacteraceae</taxon>
    </lineage>
</organism>
<protein>
    <recommendedName>
        <fullName evidence="3">Translation initiation factor eIF-2B</fullName>
    </recommendedName>
</protein>
<evidence type="ECO:0000313" key="2">
    <source>
        <dbReference type="EMBL" id="HDD53158.1"/>
    </source>
</evidence>
<comment type="similarity">
    <text evidence="1">Belongs to the eIF-2B alpha/beta/delta subunits family.</text>
</comment>
<dbReference type="GO" id="GO:0046523">
    <property type="term" value="F:S-methyl-5-thioribose-1-phosphate isomerase activity"/>
    <property type="evidence" value="ECO:0007669"/>
    <property type="project" value="TreeGrafter"/>
</dbReference>
<reference evidence="2" key="1">
    <citation type="journal article" date="2020" name="mSystems">
        <title>Genome- and Community-Level Interaction Insights into Carbon Utilization and Element Cycling Functions of Hydrothermarchaeota in Hydrothermal Sediment.</title>
        <authorList>
            <person name="Zhou Z."/>
            <person name="Liu Y."/>
            <person name="Xu W."/>
            <person name="Pan J."/>
            <person name="Luo Z.H."/>
            <person name="Li M."/>
        </authorList>
    </citation>
    <scope>NUCLEOTIDE SEQUENCE [LARGE SCALE GENOMIC DNA]</scope>
    <source>
        <strain evidence="2">HyVt-115</strain>
    </source>
</reference>
<name>A0A7C0YB66_9BACT</name>
<sequence length="298" mass="33346">MEKFLKRIEEIAADRKHGARELYRWAVENLLDWVKERGQSHPQELIPLLAETAKAQPSMAPLLNLVNRVLLAWEEGPQKTQDLLEESLKGEETSTATLVEEGMKVLKGKRIVTLSRSSTLLEVIKALLNRGEKVEILISEGRPLMGGVATARLFRDMGIEVTLCTDGLIFSLVQEGDVVALGADAITPQSLVNRCGTYPLALVARDRGVPFYTFTDTGKLLPQELVPLFKIEDHDPTEVLKDPHFNIVNYYFDETPLDCITGAVTERGVLTPEDLQRLMGEIKVSPRVKEIEKYLESP</sequence>
<evidence type="ECO:0008006" key="3">
    <source>
        <dbReference type="Google" id="ProtNLM"/>
    </source>
</evidence>
<dbReference type="EMBL" id="DQWS01000142">
    <property type="protein sequence ID" value="HDD53158.1"/>
    <property type="molecule type" value="Genomic_DNA"/>
</dbReference>
<comment type="caution">
    <text evidence="2">The sequence shown here is derived from an EMBL/GenBank/DDBJ whole genome shotgun (WGS) entry which is preliminary data.</text>
</comment>
<proteinExistence type="inferred from homology"/>
<dbReference type="InterPro" id="IPR037171">
    <property type="entry name" value="NagB/RpiA_transferase-like"/>
</dbReference>
<dbReference type="Pfam" id="PF01008">
    <property type="entry name" value="IF-2B"/>
    <property type="match status" value="1"/>
</dbReference>
<dbReference type="SUPFAM" id="SSF100950">
    <property type="entry name" value="NagB/RpiA/CoA transferase-like"/>
    <property type="match status" value="1"/>
</dbReference>
<dbReference type="InterPro" id="IPR042529">
    <property type="entry name" value="IF_2B-like_C"/>
</dbReference>
<dbReference type="PANTHER" id="PTHR43475">
    <property type="entry name" value="METHYLTHIORIBOSE-1-PHOSPHATE ISOMERASE"/>
    <property type="match status" value="1"/>
</dbReference>
<dbReference type="PANTHER" id="PTHR43475:SF3">
    <property type="entry name" value="TRANSLATION INITIATION FACTOR EIF-2B SUBUNIT FAMILY PROTEIN (AFU_ORTHOLOGUE AFUA_2G14290)"/>
    <property type="match status" value="1"/>
</dbReference>
<dbReference type="Gene3D" id="3.40.50.10470">
    <property type="entry name" value="Translation initiation factor eif-2b, domain 2"/>
    <property type="match status" value="1"/>
</dbReference>
<dbReference type="InterPro" id="IPR000649">
    <property type="entry name" value="IF-2B-related"/>
</dbReference>
<evidence type="ECO:0000256" key="1">
    <source>
        <dbReference type="RuleBase" id="RU003814"/>
    </source>
</evidence>
<gene>
    <name evidence="2" type="ORF">ENF32_03730</name>
</gene>
<dbReference type="GO" id="GO:0019509">
    <property type="term" value="P:L-methionine salvage from methylthioadenosine"/>
    <property type="evidence" value="ECO:0007669"/>
    <property type="project" value="TreeGrafter"/>
</dbReference>
<dbReference type="Proteomes" id="UP000885690">
    <property type="component" value="Unassembled WGS sequence"/>
</dbReference>
<accession>A0A7C0YB66</accession>
<dbReference type="AlphaFoldDB" id="A0A7C0YB66"/>